<dbReference type="EMBL" id="SHKM01000003">
    <property type="protein sequence ID" value="RZT75768.1"/>
    <property type="molecule type" value="Genomic_DNA"/>
</dbReference>
<evidence type="ECO:0000256" key="2">
    <source>
        <dbReference type="ARBA" id="ARBA00022448"/>
    </source>
</evidence>
<keyword evidence="3 5" id="KW-0732">Signal</keyword>
<reference evidence="7 8" key="1">
    <citation type="submission" date="2019-02" db="EMBL/GenBank/DDBJ databases">
        <title>Genomic Encyclopedia of Type Strains, Phase IV (KMG-IV): sequencing the most valuable type-strain genomes for metagenomic binning, comparative biology and taxonomic classification.</title>
        <authorList>
            <person name="Goeker M."/>
        </authorList>
    </citation>
    <scope>NUCLEOTIDE SEQUENCE [LARGE SCALE GENOMIC DNA]</scope>
    <source>
        <strain evidence="7 8">DSM 21223</strain>
    </source>
</reference>
<dbReference type="InterPro" id="IPR000709">
    <property type="entry name" value="Leu_Ile_Val-bd"/>
</dbReference>
<comment type="caution">
    <text evidence="7">The sequence shown here is derived from an EMBL/GenBank/DDBJ whole genome shotgun (WGS) entry which is preliminary data.</text>
</comment>
<dbReference type="InterPro" id="IPR028082">
    <property type="entry name" value="Peripla_BP_I"/>
</dbReference>
<dbReference type="PANTHER" id="PTHR30483">
    <property type="entry name" value="LEUCINE-SPECIFIC-BINDING PROTEIN"/>
    <property type="match status" value="1"/>
</dbReference>
<accession>A0ABY0IN40</accession>
<feature type="domain" description="Leucine-binding protein" evidence="6">
    <location>
        <begin position="34"/>
        <end position="374"/>
    </location>
</feature>
<dbReference type="Proteomes" id="UP000292136">
    <property type="component" value="Unassembled WGS sequence"/>
</dbReference>
<dbReference type="InterPro" id="IPR051010">
    <property type="entry name" value="BCAA_transport"/>
</dbReference>
<dbReference type="Pfam" id="PF13458">
    <property type="entry name" value="Peripla_BP_6"/>
    <property type="match status" value="1"/>
</dbReference>
<dbReference type="PANTHER" id="PTHR30483:SF6">
    <property type="entry name" value="PERIPLASMIC BINDING PROTEIN OF ABC TRANSPORTER FOR NATURAL AMINO ACIDS"/>
    <property type="match status" value="1"/>
</dbReference>
<gene>
    <name evidence="7" type="ORF">EV678_2955</name>
</gene>
<dbReference type="SUPFAM" id="SSF53822">
    <property type="entry name" value="Periplasmic binding protein-like I"/>
    <property type="match status" value="1"/>
</dbReference>
<dbReference type="CDD" id="cd06335">
    <property type="entry name" value="PBP1_ABC_ligand_binding-like"/>
    <property type="match status" value="1"/>
</dbReference>
<evidence type="ECO:0000256" key="1">
    <source>
        <dbReference type="ARBA" id="ARBA00010062"/>
    </source>
</evidence>
<evidence type="ECO:0000313" key="8">
    <source>
        <dbReference type="Proteomes" id="UP000292136"/>
    </source>
</evidence>
<keyword evidence="8" id="KW-1185">Reference proteome</keyword>
<name>A0ABY0IN40_9RHOO</name>
<proteinExistence type="inferred from homology"/>
<dbReference type="Gene3D" id="3.40.50.2300">
    <property type="match status" value="2"/>
</dbReference>
<sequence>MLPALPSRLSLFLAAAIALLAPAWAQAAPQAPLPIRIGVYGPFTGGSSPMGLSMRDGIRLATAEINAGGGLLGRPLQLVERDDEANNQRGSRIAQELVQMKVTAAVGIVNTGVALASQHYFQDARIPVLTAVATGSIITKQFLQPHYAENYVFRVSNSDAIQAAMIVEEAVERRRFKRLAIIHDTTNYGQLGREDLEKALTAKGLKPVSIEHFNLGEIDLTRQLQRARDAGAEAILAYGIGPELAALANGRAKLHWEAPLIGGWTLSMSSFIDNAGPNAEGARMPLTFIDEGTSLKRRQFLDAYLKASGAPRIPVPSAAAQGYDAMLLLAAAIRQAGSTDGPRLKAALENLRDKVEGVVQIYERPFSPNDHEAIDRLDTPVMGEVRGGRVVHAYGVRLRHVP</sequence>
<comment type="similarity">
    <text evidence="1">Belongs to the leucine-binding protein family.</text>
</comment>
<evidence type="ECO:0000256" key="3">
    <source>
        <dbReference type="ARBA" id="ARBA00022729"/>
    </source>
</evidence>
<evidence type="ECO:0000313" key="7">
    <source>
        <dbReference type="EMBL" id="RZT75768.1"/>
    </source>
</evidence>
<feature type="signal peptide" evidence="5">
    <location>
        <begin position="1"/>
        <end position="27"/>
    </location>
</feature>
<feature type="chain" id="PRO_5045148750" evidence="5">
    <location>
        <begin position="28"/>
        <end position="402"/>
    </location>
</feature>
<organism evidence="7 8">
    <name type="scientific">Azospira oryzae</name>
    <dbReference type="NCBI Taxonomy" id="146939"/>
    <lineage>
        <taxon>Bacteria</taxon>
        <taxon>Pseudomonadati</taxon>
        <taxon>Pseudomonadota</taxon>
        <taxon>Betaproteobacteria</taxon>
        <taxon>Rhodocyclales</taxon>
        <taxon>Rhodocyclaceae</taxon>
        <taxon>Azospira</taxon>
    </lineage>
</organism>
<keyword evidence="2" id="KW-0813">Transport</keyword>
<keyword evidence="4" id="KW-0029">Amino-acid transport</keyword>
<protein>
    <submittedName>
        <fullName evidence="7">Amino acid/amide ABC transporter substrate-binding protein (HAAT family)</fullName>
    </submittedName>
</protein>
<evidence type="ECO:0000259" key="6">
    <source>
        <dbReference type="Pfam" id="PF13458"/>
    </source>
</evidence>
<dbReference type="RefSeq" id="WP_014236667.1">
    <property type="nucleotide sequence ID" value="NZ_SHKM01000003.1"/>
</dbReference>
<dbReference type="InterPro" id="IPR028081">
    <property type="entry name" value="Leu-bd"/>
</dbReference>
<evidence type="ECO:0000256" key="5">
    <source>
        <dbReference type="SAM" id="SignalP"/>
    </source>
</evidence>
<evidence type="ECO:0000256" key="4">
    <source>
        <dbReference type="ARBA" id="ARBA00022970"/>
    </source>
</evidence>
<dbReference type="PRINTS" id="PR00337">
    <property type="entry name" value="LEUILEVALBP"/>
</dbReference>